<accession>A0A8I1GGK0</accession>
<feature type="region of interest" description="Disordered" evidence="1">
    <location>
        <begin position="1"/>
        <end position="35"/>
    </location>
</feature>
<proteinExistence type="predicted"/>
<dbReference type="InterPro" id="IPR027373">
    <property type="entry name" value="RHH_dom"/>
</dbReference>
<dbReference type="Gene3D" id="1.10.3990.20">
    <property type="entry name" value="protein bp1543"/>
    <property type="match status" value="1"/>
</dbReference>
<dbReference type="InterPro" id="IPR038268">
    <property type="entry name" value="RHH_sf"/>
</dbReference>
<sequence>MRKVIAHSRKAGGGVAEIGARPGGDGARGPEGSAASAFDPALALPKKRSLAIAGHRTSITLEDAFWRELKATAEEQGRTVAALVAEIDAARGPASLSAAIRVWLLGQSKARVVASPPEA</sequence>
<feature type="compositionally biased region" description="Basic residues" evidence="1">
    <location>
        <begin position="1"/>
        <end position="10"/>
    </location>
</feature>
<dbReference type="Pfam" id="PF13467">
    <property type="entry name" value="RHH_4"/>
    <property type="match status" value="1"/>
</dbReference>
<evidence type="ECO:0000259" key="2">
    <source>
        <dbReference type="Pfam" id="PF13467"/>
    </source>
</evidence>
<dbReference type="Proteomes" id="UP000623250">
    <property type="component" value="Unassembled WGS sequence"/>
</dbReference>
<protein>
    <submittedName>
        <fullName evidence="3">Ribbon-helix-helix domain-containing protein</fullName>
    </submittedName>
</protein>
<feature type="domain" description="Ribbon-helix-helix" evidence="2">
    <location>
        <begin position="45"/>
        <end position="106"/>
    </location>
</feature>
<feature type="compositionally biased region" description="Gly residues" evidence="1">
    <location>
        <begin position="11"/>
        <end position="29"/>
    </location>
</feature>
<evidence type="ECO:0000256" key="1">
    <source>
        <dbReference type="SAM" id="MobiDB-lite"/>
    </source>
</evidence>
<reference evidence="3 4" key="1">
    <citation type="submission" date="2020-12" db="EMBL/GenBank/DDBJ databases">
        <title>Revised draft genomes of Rhodomicrobium vannielii ATCC 17100 and Rhodomicrobium udaipurense JA643.</title>
        <authorList>
            <person name="Conners E.M."/>
            <person name="Davenport E.J."/>
            <person name="Bose A."/>
        </authorList>
    </citation>
    <scope>NUCLEOTIDE SEQUENCE [LARGE SCALE GENOMIC DNA]</scope>
    <source>
        <strain evidence="3 4">JA643</strain>
    </source>
</reference>
<name>A0A8I1GGK0_9HYPH</name>
<dbReference type="RefSeq" id="WP_081796850.1">
    <property type="nucleotide sequence ID" value="NZ_JAEMUK010000078.1"/>
</dbReference>
<keyword evidence="4" id="KW-1185">Reference proteome</keyword>
<gene>
    <name evidence="3" type="ORF">JDN41_12455</name>
</gene>
<organism evidence="3 4">
    <name type="scientific">Rhodomicrobium udaipurense</name>
    <dbReference type="NCBI Taxonomy" id="1202716"/>
    <lineage>
        <taxon>Bacteria</taxon>
        <taxon>Pseudomonadati</taxon>
        <taxon>Pseudomonadota</taxon>
        <taxon>Alphaproteobacteria</taxon>
        <taxon>Hyphomicrobiales</taxon>
        <taxon>Hyphomicrobiaceae</taxon>
        <taxon>Rhodomicrobium</taxon>
    </lineage>
</organism>
<dbReference type="AlphaFoldDB" id="A0A8I1GGK0"/>
<comment type="caution">
    <text evidence="3">The sequence shown here is derived from an EMBL/GenBank/DDBJ whole genome shotgun (WGS) entry which is preliminary data.</text>
</comment>
<evidence type="ECO:0000313" key="3">
    <source>
        <dbReference type="EMBL" id="MBJ7544358.1"/>
    </source>
</evidence>
<evidence type="ECO:0000313" key="4">
    <source>
        <dbReference type="Proteomes" id="UP000623250"/>
    </source>
</evidence>
<dbReference type="EMBL" id="JAEMUK010000078">
    <property type="protein sequence ID" value="MBJ7544358.1"/>
    <property type="molecule type" value="Genomic_DNA"/>
</dbReference>